<feature type="domain" description="ParB-like N-terminal" evidence="4">
    <location>
        <begin position="13"/>
        <end position="112"/>
    </location>
</feature>
<evidence type="ECO:0000313" key="5">
    <source>
        <dbReference type="EMBL" id="GLT20814.1"/>
    </source>
</evidence>
<evidence type="ECO:0000256" key="1">
    <source>
        <dbReference type="ARBA" id="ARBA00006295"/>
    </source>
</evidence>
<evidence type="ECO:0000256" key="3">
    <source>
        <dbReference type="SAM" id="MobiDB-lite"/>
    </source>
</evidence>
<dbReference type="Gene3D" id="1.10.10.2830">
    <property type="match status" value="1"/>
</dbReference>
<dbReference type="SUPFAM" id="SSF109709">
    <property type="entry name" value="KorB DNA-binding domain-like"/>
    <property type="match status" value="1"/>
</dbReference>
<dbReference type="PANTHER" id="PTHR33375">
    <property type="entry name" value="CHROMOSOME-PARTITIONING PROTEIN PARB-RELATED"/>
    <property type="match status" value="1"/>
</dbReference>
<dbReference type="InterPro" id="IPR050336">
    <property type="entry name" value="Chromosome_partition/occlusion"/>
</dbReference>
<dbReference type="PANTHER" id="PTHR33375:SF1">
    <property type="entry name" value="CHROMOSOME-PARTITIONING PROTEIN PARB-RELATED"/>
    <property type="match status" value="1"/>
</dbReference>
<reference evidence="6" key="1">
    <citation type="journal article" date="2019" name="Int. J. Syst. Evol. Microbiol.">
        <title>The Global Catalogue of Microorganisms (GCM) 10K type strain sequencing project: providing services to taxonomists for standard genome sequencing and annotation.</title>
        <authorList>
            <consortium name="The Broad Institute Genomics Platform"/>
            <consortium name="The Broad Institute Genome Sequencing Center for Infectious Disease"/>
            <person name="Wu L."/>
            <person name="Ma J."/>
        </authorList>
    </citation>
    <scope>NUCLEOTIDE SEQUENCE [LARGE SCALE GENOMIC DNA]</scope>
    <source>
        <strain evidence="6">NBRC 102407</strain>
    </source>
</reference>
<organism evidence="5 6">
    <name type="scientific">Zoogloea oryzae</name>
    <dbReference type="NCBI Taxonomy" id="310767"/>
    <lineage>
        <taxon>Bacteria</taxon>
        <taxon>Pseudomonadati</taxon>
        <taxon>Pseudomonadota</taxon>
        <taxon>Betaproteobacteria</taxon>
        <taxon>Rhodocyclales</taxon>
        <taxon>Zoogloeaceae</taxon>
        <taxon>Zoogloea</taxon>
    </lineage>
</organism>
<evidence type="ECO:0000259" key="4">
    <source>
        <dbReference type="SMART" id="SM00470"/>
    </source>
</evidence>
<dbReference type="InterPro" id="IPR041468">
    <property type="entry name" value="HTH_ParB/Spo0J"/>
</dbReference>
<evidence type="ECO:0000313" key="6">
    <source>
        <dbReference type="Proteomes" id="UP001157167"/>
    </source>
</evidence>
<accession>A0ABQ6F6E7</accession>
<gene>
    <name evidence="5" type="ORF">GCM10007933_02660</name>
</gene>
<comment type="similarity">
    <text evidence="1">Belongs to the ParB family.</text>
</comment>
<dbReference type="SMART" id="SM00470">
    <property type="entry name" value="ParB"/>
    <property type="match status" value="1"/>
</dbReference>
<proteinExistence type="inferred from homology"/>
<keyword evidence="6" id="KW-1185">Reference proteome</keyword>
<name>A0ABQ6F6E7_9RHOO</name>
<dbReference type="InterPro" id="IPR004437">
    <property type="entry name" value="ParB/RepB/Spo0J"/>
</dbReference>
<protein>
    <recommendedName>
        <fullName evidence="4">ParB-like N-terminal domain-containing protein</fullName>
    </recommendedName>
</protein>
<dbReference type="Gene3D" id="3.90.1530.30">
    <property type="match status" value="1"/>
</dbReference>
<feature type="region of interest" description="Disordered" evidence="3">
    <location>
        <begin position="387"/>
        <end position="438"/>
    </location>
</feature>
<sequence>MNREHIPDGGQLIEPDVDALCPSPTNPRTVFDAEYIAGLAESIKIDGVLQPIIVRLMPDHVARQTNSLAPLEIVCGECRFRAARLAGLVSIPAILRTLTDIQVVRIQLVENLQRKGLNPIEEAEGIARLMASGLCADEIAEQVGKGKSKSHIYAKHKLLALCPAVREALILGNITESVALLIARIPVAELQLDALDVVTARDDYTGEQMSFRAAKAHITTSYTKPLAKAPFDPADADLAPEAGDCTKCPQRLGNMDGCEPGNANVCTNPKCYEAKRQAHNVRMLNLPAETPRIDVPRANTSYPTNYTDFDNAGLRVLGNTYDRDPQHRTYAQWLADNGETVPVYIHTCPHVGDSRAVARIADLAAAADRIARKAAATEEQARLDVAVEQPAEAEEAELPEATTEPHRPAPAAPAPKAAAPAPKAAAPTPKKPAGHPREHSPLAVAYAQYRSELKATIRANPPLMFGGPLLVMIAQAVRGQSGAFSPPTESEAADILIGTAIEYAEKWGLSENLLEQLAEALGIDHAELLERHVPVPEGCARPNEHGVFQKQKTLGTRAGKAGVLIHRTKTAEGWRAEPEFSSPTRSWSGPISINTPPFATEAEAIADATSRARPTIADDGELSPKARASLLFWLDRLHAESTGIEPAEATEIAHRRAAEEAAA</sequence>
<dbReference type="Proteomes" id="UP001157167">
    <property type="component" value="Unassembled WGS sequence"/>
</dbReference>
<dbReference type="RefSeq" id="WP_284186404.1">
    <property type="nucleotide sequence ID" value="NZ_BSPX01000002.1"/>
</dbReference>
<evidence type="ECO:0000256" key="2">
    <source>
        <dbReference type="ARBA" id="ARBA00022829"/>
    </source>
</evidence>
<dbReference type="NCBIfam" id="TIGR00180">
    <property type="entry name" value="parB_part"/>
    <property type="match status" value="1"/>
</dbReference>
<dbReference type="Pfam" id="PF02195">
    <property type="entry name" value="ParB_N"/>
    <property type="match status" value="1"/>
</dbReference>
<dbReference type="Pfam" id="PF17762">
    <property type="entry name" value="HTH_ParB"/>
    <property type="match status" value="1"/>
</dbReference>
<dbReference type="EMBL" id="BSPX01000002">
    <property type="protein sequence ID" value="GLT20814.1"/>
    <property type="molecule type" value="Genomic_DNA"/>
</dbReference>
<dbReference type="InterPro" id="IPR003115">
    <property type="entry name" value="ParB_N"/>
</dbReference>
<keyword evidence="2" id="KW-0159">Chromosome partition</keyword>
<dbReference type="SUPFAM" id="SSF110849">
    <property type="entry name" value="ParB/Sulfiredoxin"/>
    <property type="match status" value="1"/>
</dbReference>
<feature type="compositionally biased region" description="Low complexity" evidence="3">
    <location>
        <begin position="414"/>
        <end position="428"/>
    </location>
</feature>
<dbReference type="InterPro" id="IPR036086">
    <property type="entry name" value="ParB/Sulfiredoxin_sf"/>
</dbReference>
<comment type="caution">
    <text evidence="5">The sequence shown here is derived from an EMBL/GenBank/DDBJ whole genome shotgun (WGS) entry which is preliminary data.</text>
</comment>